<accession>A0ABU8BHW3</accession>
<evidence type="ECO:0000313" key="2">
    <source>
        <dbReference type="Proteomes" id="UP001364224"/>
    </source>
</evidence>
<name>A0ABU8BHW3_9BRAD</name>
<reference evidence="1 2" key="1">
    <citation type="submission" date="2024-02" db="EMBL/GenBank/DDBJ databases">
        <title>Adaptive strategies in a cosmopolitan and abundant soil bacterium.</title>
        <authorList>
            <person name="Carini P."/>
        </authorList>
    </citation>
    <scope>NUCLEOTIDE SEQUENCE [LARGE SCALE GENOMIC DNA]</scope>
    <source>
        <strain evidence="1 2">AZCC 1608</strain>
    </source>
</reference>
<protein>
    <submittedName>
        <fullName evidence="1">Uncharacterized protein</fullName>
    </submittedName>
</protein>
<organism evidence="1 2">
    <name type="scientific">Bradyrhizobium algeriense</name>
    <dbReference type="NCBI Taxonomy" id="634784"/>
    <lineage>
        <taxon>Bacteria</taxon>
        <taxon>Pseudomonadati</taxon>
        <taxon>Pseudomonadota</taxon>
        <taxon>Alphaproteobacteria</taxon>
        <taxon>Hyphomicrobiales</taxon>
        <taxon>Nitrobacteraceae</taxon>
        <taxon>Bradyrhizobium</taxon>
    </lineage>
</organism>
<dbReference type="EMBL" id="JAZHRV010000001">
    <property type="protein sequence ID" value="MEH2558138.1"/>
    <property type="molecule type" value="Genomic_DNA"/>
</dbReference>
<evidence type="ECO:0000313" key="1">
    <source>
        <dbReference type="EMBL" id="MEH2558138.1"/>
    </source>
</evidence>
<proteinExistence type="predicted"/>
<gene>
    <name evidence="1" type="ORF">V1286_005667</name>
</gene>
<comment type="caution">
    <text evidence="1">The sequence shown here is derived from an EMBL/GenBank/DDBJ whole genome shotgun (WGS) entry which is preliminary data.</text>
</comment>
<sequence>MYDARHAVCHGGVPEISKGSSAEGDEDYATPKGLLLRRAAVRISWLLVLVLRNTSTSTPPLDLLHSGDRMAVSRLVTEDDGLTSAQNPKFVCRVPAVTSCGPCLRVSRESSSSADQPDWRRVQTLFSKSRLEEKSSSAEGGP</sequence>
<dbReference type="Proteomes" id="UP001364224">
    <property type="component" value="Unassembled WGS sequence"/>
</dbReference>
<keyword evidence="2" id="KW-1185">Reference proteome</keyword>